<evidence type="ECO:0000256" key="1">
    <source>
        <dbReference type="ARBA" id="ARBA00010835"/>
    </source>
</evidence>
<comment type="caution">
    <text evidence="5">The sequence shown here is derived from an EMBL/GenBank/DDBJ whole genome shotgun (WGS) entry which is preliminary data.</text>
</comment>
<dbReference type="PANTHER" id="PTHR43804:SF7">
    <property type="entry name" value="LD18447P"/>
    <property type="match status" value="1"/>
</dbReference>
<comment type="similarity">
    <text evidence="1">Belongs to the prokaryotic/mitochondrial release factor family.</text>
</comment>
<dbReference type="AlphaFoldDB" id="A0A9W7CC84"/>
<keyword evidence="2" id="KW-0488">Methylation</keyword>
<accession>A0A9W7CC84</accession>
<dbReference type="InterPro" id="IPR045853">
    <property type="entry name" value="Pep_chain_release_fac_I_sf"/>
</dbReference>
<protein>
    <recommendedName>
        <fullName evidence="4">Prokaryotic-type class I peptide chain release factors domain-containing protein</fullName>
    </recommendedName>
</protein>
<sequence length="349" mass="38559">MSSLTPLVERYKLYEGVMGEIEDLHLMLEEESDEEMVSLARLELEELFSKEALMALELQAAATKSYAKSSDKGDTVDSTEDSVILEVRPGTGGDEASLFAYELFNSYKKQSSNEGWQWEELSRIMNEYGGLKEGIAEVSTSSYGADDSSPGVWDTLKYESGVHRVQRVPNNDVRIHTSACTVVCLPSPSAVDHSPLPANELKIEVFRASGAGGQHVNTTESAVRVTHIPTGMTAAIQDERSQHKNRDKAMKLVTARVIDKREEEEAAKTKDIRSTAVGSGSRSERIRTYNFKEDRITDHRCKVTVFGCSGFVDGGVTSGQFIEALQNEEVEAVLKEMEERAFEASEVPT</sequence>
<evidence type="ECO:0000256" key="2">
    <source>
        <dbReference type="ARBA" id="ARBA00022481"/>
    </source>
</evidence>
<evidence type="ECO:0000256" key="3">
    <source>
        <dbReference type="ARBA" id="ARBA00022917"/>
    </source>
</evidence>
<dbReference type="InterPro" id="IPR050057">
    <property type="entry name" value="Prokaryotic/Mito_RF"/>
</dbReference>
<dbReference type="GO" id="GO:0005737">
    <property type="term" value="C:cytoplasm"/>
    <property type="evidence" value="ECO:0007669"/>
    <property type="project" value="UniProtKB-ARBA"/>
</dbReference>
<evidence type="ECO:0000313" key="5">
    <source>
        <dbReference type="EMBL" id="GMI07145.1"/>
    </source>
</evidence>
<feature type="domain" description="Prokaryotic-type class I peptide chain release factors" evidence="4">
    <location>
        <begin position="207"/>
        <end position="223"/>
    </location>
</feature>
<gene>
    <name evidence="5" type="ORF">TrRE_jg9871</name>
</gene>
<dbReference type="Gene3D" id="6.10.140.1950">
    <property type="match status" value="1"/>
</dbReference>
<dbReference type="Proteomes" id="UP001165082">
    <property type="component" value="Unassembled WGS sequence"/>
</dbReference>
<dbReference type="Gene3D" id="3.30.160.20">
    <property type="match status" value="1"/>
</dbReference>
<dbReference type="EMBL" id="BRXZ01000193">
    <property type="protein sequence ID" value="GMI07145.1"/>
    <property type="molecule type" value="Genomic_DNA"/>
</dbReference>
<dbReference type="SMART" id="SM00937">
    <property type="entry name" value="PCRF"/>
    <property type="match status" value="1"/>
</dbReference>
<dbReference type="Pfam" id="PF00472">
    <property type="entry name" value="RF-1"/>
    <property type="match status" value="1"/>
</dbReference>
<dbReference type="OrthoDB" id="2019491at2759"/>
<dbReference type="SUPFAM" id="SSF75620">
    <property type="entry name" value="Release factor"/>
    <property type="match status" value="1"/>
</dbReference>
<dbReference type="InterPro" id="IPR000352">
    <property type="entry name" value="Pep_chain_release_fac_I"/>
</dbReference>
<reference evidence="5" key="1">
    <citation type="submission" date="2022-07" db="EMBL/GenBank/DDBJ databases">
        <title>Genome analysis of Parmales, a sister group of diatoms, reveals the evolutionary specialization of diatoms from phago-mixotrophs to photoautotrophs.</title>
        <authorList>
            <person name="Ban H."/>
            <person name="Sato S."/>
            <person name="Yoshikawa S."/>
            <person name="Kazumasa Y."/>
            <person name="Nakamura Y."/>
            <person name="Ichinomiya M."/>
            <person name="Saitoh K."/>
            <person name="Sato N."/>
            <person name="Blanc-Mathieu R."/>
            <person name="Endo H."/>
            <person name="Kuwata A."/>
            <person name="Ogata H."/>
        </authorList>
    </citation>
    <scope>NUCLEOTIDE SEQUENCE</scope>
</reference>
<dbReference type="InterPro" id="IPR005139">
    <property type="entry name" value="PCRF"/>
</dbReference>
<name>A0A9W7CC84_9STRA</name>
<organism evidence="5 6">
    <name type="scientific">Triparma retinervis</name>
    <dbReference type="NCBI Taxonomy" id="2557542"/>
    <lineage>
        <taxon>Eukaryota</taxon>
        <taxon>Sar</taxon>
        <taxon>Stramenopiles</taxon>
        <taxon>Ochrophyta</taxon>
        <taxon>Bolidophyceae</taxon>
        <taxon>Parmales</taxon>
        <taxon>Triparmaceae</taxon>
        <taxon>Triparma</taxon>
    </lineage>
</organism>
<dbReference type="PROSITE" id="PS00745">
    <property type="entry name" value="RF_PROK_I"/>
    <property type="match status" value="1"/>
</dbReference>
<dbReference type="PANTHER" id="PTHR43804">
    <property type="entry name" value="LD18447P"/>
    <property type="match status" value="1"/>
</dbReference>
<dbReference type="FunFam" id="3.30.160.20:FF:000004">
    <property type="entry name" value="Peptide chain release factor 1"/>
    <property type="match status" value="1"/>
</dbReference>
<keyword evidence="6" id="KW-1185">Reference proteome</keyword>
<evidence type="ECO:0000313" key="6">
    <source>
        <dbReference type="Proteomes" id="UP001165082"/>
    </source>
</evidence>
<dbReference type="Pfam" id="PF03462">
    <property type="entry name" value="PCRF"/>
    <property type="match status" value="1"/>
</dbReference>
<dbReference type="GO" id="GO:0003747">
    <property type="term" value="F:translation release factor activity"/>
    <property type="evidence" value="ECO:0007669"/>
    <property type="project" value="InterPro"/>
</dbReference>
<evidence type="ECO:0000259" key="4">
    <source>
        <dbReference type="PROSITE" id="PS00745"/>
    </source>
</evidence>
<proteinExistence type="inferred from homology"/>
<keyword evidence="3" id="KW-0648">Protein biosynthesis</keyword>
<dbReference type="Gene3D" id="3.30.70.1660">
    <property type="match status" value="1"/>
</dbReference>